<dbReference type="Pfam" id="PF05063">
    <property type="entry name" value="MT-A70"/>
    <property type="match status" value="1"/>
</dbReference>
<proteinExistence type="predicted"/>
<sequence>MLEQAEIKRIHAGLLKAGERRYRVILADPPWEGQDQGTRMSPAYTGGQRSVAHYRTLPIEVIKGLPVDRLCQDDALLFLWRLGCMQEEALTVAWKWGFDIKTEIVWCKVSKTGRPRFGGGHYVRNAHEVCLVGARGRAARLIRDRSVPSWFTAERGDHSRKPAACYELIERLAEGPRLEMFATSVRAGWTSWGAKIGGLRSAQ</sequence>
<evidence type="ECO:0000256" key="1">
    <source>
        <dbReference type="ARBA" id="ARBA00022603"/>
    </source>
</evidence>
<dbReference type="GO" id="GO:0001734">
    <property type="term" value="F:mRNA m(6)A methyltransferase activity"/>
    <property type="evidence" value="ECO:0007669"/>
    <property type="project" value="UniProtKB-ARBA"/>
</dbReference>
<dbReference type="EMBL" id="MT143689">
    <property type="protein sequence ID" value="QJB00327.1"/>
    <property type="molecule type" value="Genomic_DNA"/>
</dbReference>
<dbReference type="AlphaFoldDB" id="A0A6M3MER9"/>
<dbReference type="PROSITE" id="PS51143">
    <property type="entry name" value="MT_A70"/>
    <property type="match status" value="1"/>
</dbReference>
<dbReference type="PANTHER" id="PTHR12829">
    <property type="entry name" value="N6-ADENOSINE-METHYLTRANSFERASE"/>
    <property type="match status" value="1"/>
</dbReference>
<keyword evidence="3" id="KW-0949">S-adenosyl-L-methionine</keyword>
<keyword evidence="1 5" id="KW-0489">Methyltransferase</keyword>
<protein>
    <submittedName>
        <fullName evidence="5">Putative methyltransferase</fullName>
    </submittedName>
</protein>
<dbReference type="GO" id="GO:0005634">
    <property type="term" value="C:nucleus"/>
    <property type="evidence" value="ECO:0007669"/>
    <property type="project" value="TreeGrafter"/>
</dbReference>
<gene>
    <name evidence="4" type="ORF">MM171A00607_0020</name>
    <name evidence="5" type="ORF">MM171B00441_0020</name>
</gene>
<organism evidence="5">
    <name type="scientific">viral metagenome</name>
    <dbReference type="NCBI Taxonomy" id="1070528"/>
    <lineage>
        <taxon>unclassified sequences</taxon>
        <taxon>metagenomes</taxon>
        <taxon>organismal metagenomes</taxon>
    </lineage>
</organism>
<dbReference type="GO" id="GO:0032259">
    <property type="term" value="P:methylation"/>
    <property type="evidence" value="ECO:0007669"/>
    <property type="project" value="UniProtKB-KW"/>
</dbReference>
<name>A0A6M3MER9_9ZZZZ</name>
<dbReference type="SUPFAM" id="SSF53335">
    <property type="entry name" value="S-adenosyl-L-methionine-dependent methyltransferases"/>
    <property type="match status" value="1"/>
</dbReference>
<dbReference type="InterPro" id="IPR029063">
    <property type="entry name" value="SAM-dependent_MTases_sf"/>
</dbReference>
<keyword evidence="2 5" id="KW-0808">Transferase</keyword>
<accession>A0A6M3MER9</accession>
<evidence type="ECO:0000256" key="3">
    <source>
        <dbReference type="ARBA" id="ARBA00022691"/>
    </source>
</evidence>
<evidence type="ECO:0000256" key="2">
    <source>
        <dbReference type="ARBA" id="ARBA00022679"/>
    </source>
</evidence>
<dbReference type="EMBL" id="MT143873">
    <property type="protein sequence ID" value="QJB04143.1"/>
    <property type="molecule type" value="Genomic_DNA"/>
</dbReference>
<evidence type="ECO:0000313" key="4">
    <source>
        <dbReference type="EMBL" id="QJB00327.1"/>
    </source>
</evidence>
<dbReference type="InterPro" id="IPR007757">
    <property type="entry name" value="MT-A70-like"/>
</dbReference>
<reference evidence="5" key="1">
    <citation type="submission" date="2020-03" db="EMBL/GenBank/DDBJ databases">
        <title>The deep terrestrial virosphere.</title>
        <authorList>
            <person name="Holmfeldt K."/>
            <person name="Nilsson E."/>
            <person name="Simone D."/>
            <person name="Lopez-Fernandez M."/>
            <person name="Wu X."/>
            <person name="de Brujin I."/>
            <person name="Lundin D."/>
            <person name="Andersson A."/>
            <person name="Bertilsson S."/>
            <person name="Dopson M."/>
        </authorList>
    </citation>
    <scope>NUCLEOTIDE SEQUENCE</scope>
    <source>
        <strain evidence="4">MM171A00607</strain>
        <strain evidence="5">MM171B00441</strain>
    </source>
</reference>
<dbReference type="PANTHER" id="PTHR12829:SF7">
    <property type="entry name" value="N6-ADENOSINE-METHYLTRANSFERASE CATALYTIC SUBUNIT"/>
    <property type="match status" value="1"/>
</dbReference>
<evidence type="ECO:0000313" key="5">
    <source>
        <dbReference type="EMBL" id="QJB04143.1"/>
    </source>
</evidence>